<accession>A0A537L6T6</accession>
<feature type="coiled-coil region" evidence="1">
    <location>
        <begin position="12"/>
        <end position="66"/>
    </location>
</feature>
<dbReference type="AlphaFoldDB" id="A0A537L6T6"/>
<organism evidence="2 3">
    <name type="scientific">Candidatus Segetimicrobium genomatis</name>
    <dbReference type="NCBI Taxonomy" id="2569760"/>
    <lineage>
        <taxon>Bacteria</taxon>
        <taxon>Bacillati</taxon>
        <taxon>Candidatus Sysuimicrobiota</taxon>
        <taxon>Candidatus Sysuimicrobiia</taxon>
        <taxon>Candidatus Sysuimicrobiales</taxon>
        <taxon>Candidatus Segetimicrobiaceae</taxon>
        <taxon>Candidatus Segetimicrobium</taxon>
    </lineage>
</organism>
<protein>
    <submittedName>
        <fullName evidence="2">Uncharacterized protein</fullName>
    </submittedName>
</protein>
<evidence type="ECO:0000256" key="1">
    <source>
        <dbReference type="SAM" id="Coils"/>
    </source>
</evidence>
<proteinExistence type="predicted"/>
<comment type="caution">
    <text evidence="2">The sequence shown here is derived from an EMBL/GenBank/DDBJ whole genome shotgun (WGS) entry which is preliminary data.</text>
</comment>
<keyword evidence="1" id="KW-0175">Coiled coil</keyword>
<sequence>MPSKPPSKAKLRQVLEAELARLRGALEAADGLRDKVNLTEEEEALFAQIKAQAERLEREVKEAMADH</sequence>
<reference evidence="2 3" key="1">
    <citation type="journal article" date="2019" name="Nat. Microbiol.">
        <title>Mediterranean grassland soil C-N compound turnover is dependent on rainfall and depth, and is mediated by genomically divergent microorganisms.</title>
        <authorList>
            <person name="Diamond S."/>
            <person name="Andeer P.F."/>
            <person name="Li Z."/>
            <person name="Crits-Christoph A."/>
            <person name="Burstein D."/>
            <person name="Anantharaman K."/>
            <person name="Lane K.R."/>
            <person name="Thomas B.C."/>
            <person name="Pan C."/>
            <person name="Northen T.R."/>
            <person name="Banfield J.F."/>
        </authorList>
    </citation>
    <scope>NUCLEOTIDE SEQUENCE [LARGE SCALE GENOMIC DNA]</scope>
    <source>
        <strain evidence="2">NP_2</strain>
    </source>
</reference>
<evidence type="ECO:0000313" key="3">
    <source>
        <dbReference type="Proteomes" id="UP000318661"/>
    </source>
</evidence>
<gene>
    <name evidence="2" type="ORF">E6G99_11370</name>
</gene>
<name>A0A537L6T6_9BACT</name>
<dbReference type="Proteomes" id="UP000318661">
    <property type="component" value="Unassembled WGS sequence"/>
</dbReference>
<dbReference type="EMBL" id="VBAJ01000281">
    <property type="protein sequence ID" value="TMJ03606.1"/>
    <property type="molecule type" value="Genomic_DNA"/>
</dbReference>
<evidence type="ECO:0000313" key="2">
    <source>
        <dbReference type="EMBL" id="TMJ03606.1"/>
    </source>
</evidence>